<proteinExistence type="predicted"/>
<name>A0AAV2BMK0_9ARAC</name>
<reference evidence="2 3" key="1">
    <citation type="submission" date="2024-04" db="EMBL/GenBank/DDBJ databases">
        <authorList>
            <person name="Rising A."/>
            <person name="Reimegard J."/>
            <person name="Sonavane S."/>
            <person name="Akerstrom W."/>
            <person name="Nylinder S."/>
            <person name="Hedman E."/>
            <person name="Kallberg Y."/>
        </authorList>
    </citation>
    <scope>NUCLEOTIDE SEQUENCE [LARGE SCALE GENOMIC DNA]</scope>
</reference>
<keyword evidence="3" id="KW-1185">Reference proteome</keyword>
<dbReference type="Proteomes" id="UP001497382">
    <property type="component" value="Unassembled WGS sequence"/>
</dbReference>
<feature type="domain" description="Reverse transcriptase" evidence="1">
    <location>
        <begin position="7"/>
        <end position="101"/>
    </location>
</feature>
<dbReference type="InterPro" id="IPR000477">
    <property type="entry name" value="RT_dom"/>
</dbReference>
<comment type="caution">
    <text evidence="2">The sequence shown here is derived from an EMBL/GenBank/DDBJ whole genome shotgun (WGS) entry which is preliminary data.</text>
</comment>
<organism evidence="2 3">
    <name type="scientific">Larinioides sclopetarius</name>
    <dbReference type="NCBI Taxonomy" id="280406"/>
    <lineage>
        <taxon>Eukaryota</taxon>
        <taxon>Metazoa</taxon>
        <taxon>Ecdysozoa</taxon>
        <taxon>Arthropoda</taxon>
        <taxon>Chelicerata</taxon>
        <taxon>Arachnida</taxon>
        <taxon>Araneae</taxon>
        <taxon>Araneomorphae</taxon>
        <taxon>Entelegynae</taxon>
        <taxon>Araneoidea</taxon>
        <taxon>Araneidae</taxon>
        <taxon>Larinioides</taxon>
    </lineage>
</organism>
<evidence type="ECO:0000259" key="1">
    <source>
        <dbReference type="Pfam" id="PF00078"/>
    </source>
</evidence>
<gene>
    <name evidence="2" type="ORF">LARSCL_LOCUS20292</name>
</gene>
<evidence type="ECO:0000313" key="2">
    <source>
        <dbReference type="EMBL" id="CAL1297397.1"/>
    </source>
</evidence>
<dbReference type="Pfam" id="PF00078">
    <property type="entry name" value="RVT_1"/>
    <property type="match status" value="1"/>
</dbReference>
<accession>A0AAV2BMK0</accession>
<dbReference type="PANTHER" id="PTHR19446">
    <property type="entry name" value="REVERSE TRANSCRIPTASES"/>
    <property type="match status" value="1"/>
</dbReference>
<dbReference type="EMBL" id="CAXIEN010000423">
    <property type="protein sequence ID" value="CAL1297397.1"/>
    <property type="molecule type" value="Genomic_DNA"/>
</dbReference>
<evidence type="ECO:0000313" key="3">
    <source>
        <dbReference type="Proteomes" id="UP001497382"/>
    </source>
</evidence>
<dbReference type="AlphaFoldDB" id="A0AAV2BMK0"/>
<sequence>MLQERFNEARDRKKDCCAAWLDVSNAFGSLPHCAIQNSLQAARVGDTLSSLVSDLYTGCTTRILSNDSCTEPISILSGVKQGCPLSGILFNLAIDPALRRI</sequence>
<protein>
    <recommendedName>
        <fullName evidence="1">Reverse transcriptase domain-containing protein</fullName>
    </recommendedName>
</protein>